<dbReference type="AlphaFoldDB" id="A0A0E4D000"/>
<dbReference type="EMBL" id="LN831776">
    <property type="protein sequence ID" value="CQR59089.1"/>
    <property type="molecule type" value="Genomic_DNA"/>
</dbReference>
<dbReference type="HOGENOM" id="CLU_3028032_0_0_9"/>
<accession>A0A0E4D000</accession>
<evidence type="ECO:0000313" key="2">
    <source>
        <dbReference type="EMBL" id="CQR59089.1"/>
    </source>
</evidence>
<evidence type="ECO:0000313" key="3">
    <source>
        <dbReference type="Proteomes" id="UP000033163"/>
    </source>
</evidence>
<feature type="region of interest" description="Disordered" evidence="1">
    <location>
        <begin position="32"/>
        <end position="55"/>
    </location>
</feature>
<gene>
    <name evidence="2" type="ORF">PRIO_6742</name>
</gene>
<evidence type="ECO:0000256" key="1">
    <source>
        <dbReference type="SAM" id="MobiDB-lite"/>
    </source>
</evidence>
<dbReference type="KEGG" id="pri:PRIO_6742"/>
<name>A0A0E4D000_9BACL</name>
<sequence length="55" mass="6297">MKEKVITQTNMSEKVIDKVFVVSKNKFHPEEETLSNVTHNHASRSIALHAADHLR</sequence>
<reference evidence="3" key="1">
    <citation type="submission" date="2015-03" db="EMBL/GenBank/DDBJ databases">
        <authorList>
            <person name="Wibberg D."/>
        </authorList>
    </citation>
    <scope>NUCLEOTIDE SEQUENCE [LARGE SCALE GENOMIC DNA]</scope>
</reference>
<dbReference type="Proteomes" id="UP000033163">
    <property type="component" value="Chromosome I"/>
</dbReference>
<organism evidence="2 3">
    <name type="scientific">Paenibacillus riograndensis SBR5</name>
    <dbReference type="NCBI Taxonomy" id="1073571"/>
    <lineage>
        <taxon>Bacteria</taxon>
        <taxon>Bacillati</taxon>
        <taxon>Bacillota</taxon>
        <taxon>Bacilli</taxon>
        <taxon>Bacillales</taxon>
        <taxon>Paenibacillaceae</taxon>
        <taxon>Paenibacillus</taxon>
        <taxon>Paenibacillus sonchi group</taxon>
    </lineage>
</organism>
<protein>
    <submittedName>
        <fullName evidence="2">Uncharacterized protein</fullName>
    </submittedName>
</protein>
<proteinExistence type="predicted"/>